<keyword evidence="2" id="KW-0040">ANK repeat</keyword>
<dbReference type="Pfam" id="PF12796">
    <property type="entry name" value="Ank_2"/>
    <property type="match status" value="2"/>
</dbReference>
<dbReference type="InterPro" id="IPR002110">
    <property type="entry name" value="Ankyrin_rpt"/>
</dbReference>
<evidence type="ECO:0000256" key="1">
    <source>
        <dbReference type="ARBA" id="ARBA00022737"/>
    </source>
</evidence>
<accession>A0A443HKR6</accession>
<dbReference type="VEuPathDB" id="FungiDB:C8Q69DRAFT_407961"/>
<evidence type="ECO:0000313" key="5">
    <source>
        <dbReference type="EMBL" id="RWQ92404.1"/>
    </source>
</evidence>
<reference evidence="5 6" key="1">
    <citation type="journal article" date="2018" name="Front. Microbiol.">
        <title>Genomic and genetic insights into a cosmopolitan fungus, Paecilomyces variotii (Eurotiales).</title>
        <authorList>
            <person name="Urquhart A.S."/>
            <person name="Mondo S.J."/>
            <person name="Makela M.R."/>
            <person name="Hane J.K."/>
            <person name="Wiebenga A."/>
            <person name="He G."/>
            <person name="Mihaltcheva S."/>
            <person name="Pangilinan J."/>
            <person name="Lipzen A."/>
            <person name="Barry K."/>
            <person name="de Vries R.P."/>
            <person name="Grigoriev I.V."/>
            <person name="Idnurm A."/>
        </authorList>
    </citation>
    <scope>NUCLEOTIDE SEQUENCE [LARGE SCALE GENOMIC DNA]</scope>
    <source>
        <strain evidence="5 6">CBS 101075</strain>
    </source>
</reference>
<dbReference type="GO" id="GO:0003824">
    <property type="term" value="F:catalytic activity"/>
    <property type="evidence" value="ECO:0007669"/>
    <property type="project" value="InterPro"/>
</dbReference>
<feature type="domain" description="Nucleoside phosphorylase" evidence="3">
    <location>
        <begin position="13"/>
        <end position="294"/>
    </location>
</feature>
<feature type="repeat" description="ANK" evidence="2">
    <location>
        <begin position="1035"/>
        <end position="1067"/>
    </location>
</feature>
<evidence type="ECO:0000259" key="4">
    <source>
        <dbReference type="Pfam" id="PF24883"/>
    </source>
</evidence>
<protein>
    <submittedName>
        <fullName evidence="5">Uncharacterized protein</fullName>
    </submittedName>
</protein>
<dbReference type="PROSITE" id="PS50297">
    <property type="entry name" value="ANK_REP_REGION"/>
    <property type="match status" value="6"/>
</dbReference>
<feature type="repeat" description="ANK" evidence="2">
    <location>
        <begin position="935"/>
        <end position="967"/>
    </location>
</feature>
<dbReference type="PANTHER" id="PTHR46082">
    <property type="entry name" value="ATP/GTP-BINDING PROTEIN-RELATED"/>
    <property type="match status" value="1"/>
</dbReference>
<proteinExistence type="predicted"/>
<dbReference type="Gene3D" id="3.40.50.300">
    <property type="entry name" value="P-loop containing nucleotide triphosphate hydrolases"/>
    <property type="match status" value="1"/>
</dbReference>
<dbReference type="Proteomes" id="UP000283841">
    <property type="component" value="Unassembled WGS sequence"/>
</dbReference>
<dbReference type="GO" id="GO:0009116">
    <property type="term" value="P:nucleoside metabolic process"/>
    <property type="evidence" value="ECO:0007669"/>
    <property type="project" value="InterPro"/>
</dbReference>
<dbReference type="SUPFAM" id="SSF53167">
    <property type="entry name" value="Purine and uridine phosphorylases"/>
    <property type="match status" value="1"/>
</dbReference>
<dbReference type="Pfam" id="PF00023">
    <property type="entry name" value="Ank"/>
    <property type="match status" value="1"/>
</dbReference>
<dbReference type="InterPro" id="IPR036770">
    <property type="entry name" value="Ankyrin_rpt-contain_sf"/>
</dbReference>
<name>A0A443HKR6_BYSSP</name>
<feature type="repeat" description="ANK" evidence="2">
    <location>
        <begin position="1069"/>
        <end position="1101"/>
    </location>
</feature>
<organism evidence="5 6">
    <name type="scientific">Byssochlamys spectabilis</name>
    <name type="common">Paecilomyces variotii</name>
    <dbReference type="NCBI Taxonomy" id="264951"/>
    <lineage>
        <taxon>Eukaryota</taxon>
        <taxon>Fungi</taxon>
        <taxon>Dikarya</taxon>
        <taxon>Ascomycota</taxon>
        <taxon>Pezizomycotina</taxon>
        <taxon>Eurotiomycetes</taxon>
        <taxon>Eurotiomycetidae</taxon>
        <taxon>Eurotiales</taxon>
        <taxon>Thermoascaceae</taxon>
        <taxon>Paecilomyces</taxon>
    </lineage>
</organism>
<dbReference type="Gene3D" id="1.25.40.20">
    <property type="entry name" value="Ankyrin repeat-containing domain"/>
    <property type="match status" value="1"/>
</dbReference>
<evidence type="ECO:0000313" key="6">
    <source>
        <dbReference type="Proteomes" id="UP000283841"/>
    </source>
</evidence>
<dbReference type="PANTHER" id="PTHR46082:SF11">
    <property type="entry name" value="AAA+ ATPASE DOMAIN-CONTAINING PROTEIN-RELATED"/>
    <property type="match status" value="1"/>
</dbReference>
<dbReference type="Pfam" id="PF24883">
    <property type="entry name" value="NPHP3_N"/>
    <property type="match status" value="1"/>
</dbReference>
<feature type="repeat" description="ANK" evidence="2">
    <location>
        <begin position="967"/>
        <end position="1000"/>
    </location>
</feature>
<dbReference type="SUPFAM" id="SSF52540">
    <property type="entry name" value="P-loop containing nucleoside triphosphate hydrolases"/>
    <property type="match status" value="1"/>
</dbReference>
<feature type="repeat" description="ANK" evidence="2">
    <location>
        <begin position="1103"/>
        <end position="1135"/>
    </location>
</feature>
<dbReference type="EMBL" id="RCNU01000013">
    <property type="protein sequence ID" value="RWQ92404.1"/>
    <property type="molecule type" value="Genomic_DNA"/>
</dbReference>
<evidence type="ECO:0000259" key="3">
    <source>
        <dbReference type="Pfam" id="PF01048"/>
    </source>
</evidence>
<dbReference type="GeneID" id="39597453"/>
<sequence length="1145" mass="128569">MKRTRPRTEDFTVGWISALPLEYAAAKAMLDEEYEGDGHMVQYTLGRIHDHNVVMACLPAGQIGTNAAATTAALMRSRFPALRFSLLVGIGGGVPSKDADIRLGDVVISQPQGGYGGVVQYDLGKTLPGGKHVATGLMNAPSRELLTAVSILRSEQTAGRSNLSQYLSELCQLTEFSRYNNGPDNLFNSLYNHVGETCDECDQAMIIPRAPRISDEPRIHFGTIASGNQVIKDGTTRDRLSAEFGGVLCFEMEAAGLMNQIDCLVIRGICDYSDSHKNKKWQPFAAAAAAACAKEILSSVPSGSREERSSYMDSLRFEQMQSRQETIKNAHVNTCRWLLKRSEYREWLDFNKFDDHKGFLWIKGKPATGKSTIMKFAYTQTVKKMRDKNIISFFFNARGDEMEKSALGMYRSLLWQLLHKLPDLQIVFDALKLVQPMTIEYHRWGLENTQSLLKEAIERLGQRPLVCFVDALDECEEDQVRDMISFFEQLGRVARKSHCQLNVCLSSRHYPHISISAGIELVLEGQADHTQDIEKYINAQLRIQEAQLADTIKKEVLKRSSGIFLWVVLVVQMLNKLIDRGQIHKVRQELLKIPNGLHELLEDILMRGERNMAEMVLCLQWILYAKRPLSCEELYFAILSGIETELESFIELNPKIAKALMKRFILDSSKGLAEETKSTNPTIQFIHESVRDFLLKENILDKIGIHSSSNFSALSHDSLKKCCLAYMRLGGSLDLTEPFPKASSGDARVLRERTIERLPFLQYAVQHVLHHSNASEKYGVSQDAFLEAFPLDIWITLNNLFERYEIRRYTPHASQLYIFADKDLTSLIHVVLQHVPVINVEGERYRWPLLAAIAHKNEDTAKALLEPDPNLNTETATPFPTATEYQDAINHMLNLGEAIATRDFSIQSYAIRQQNWAMLKVLFASKAYANSRGELGREMLLFAATRGNAEMVQILLQNGADIEAKVCGPRLLSLAVQNGHLEIIVQLLLQNGAYLEAKDSSVQETPLCSAARQGYTDIVELLLQNGADTEANDYYAYTPLCLAAQRGHTDIVQMLLQSGAYIESKDSLYQETPLSLAARGGHTDTVQILLQNGAYIESEDSLFQETPLSLAVQNGHTDVVQVLLRYGAKINFMDSILMQVGYTNS</sequence>
<dbReference type="AlphaFoldDB" id="A0A443HKR6"/>
<keyword evidence="1" id="KW-0677">Repeat</keyword>
<dbReference type="Gene3D" id="3.40.50.1580">
    <property type="entry name" value="Nucleoside phosphorylase domain"/>
    <property type="match status" value="1"/>
</dbReference>
<dbReference type="InterPro" id="IPR000845">
    <property type="entry name" value="Nucleoside_phosphorylase_d"/>
</dbReference>
<comment type="caution">
    <text evidence="5">The sequence shown here is derived from an EMBL/GenBank/DDBJ whole genome shotgun (WGS) entry which is preliminary data.</text>
</comment>
<dbReference type="RefSeq" id="XP_028482049.1">
    <property type="nucleotide sequence ID" value="XM_028628176.1"/>
</dbReference>
<dbReference type="SMART" id="SM00248">
    <property type="entry name" value="ANK"/>
    <property type="match status" value="7"/>
</dbReference>
<dbReference type="PROSITE" id="PS50088">
    <property type="entry name" value="ANK_REPEAT"/>
    <property type="match status" value="6"/>
</dbReference>
<feature type="domain" description="Nephrocystin 3-like N-terminal" evidence="4">
    <location>
        <begin position="333"/>
        <end position="508"/>
    </location>
</feature>
<dbReference type="InterPro" id="IPR035994">
    <property type="entry name" value="Nucleoside_phosphorylase_sf"/>
</dbReference>
<gene>
    <name evidence="5" type="ORF">C8Q69DRAFT_407961</name>
</gene>
<dbReference type="Pfam" id="PF01048">
    <property type="entry name" value="PNP_UDP_1"/>
    <property type="match status" value="1"/>
</dbReference>
<dbReference type="STRING" id="264951.A0A443HKR6"/>
<dbReference type="SUPFAM" id="SSF48403">
    <property type="entry name" value="Ankyrin repeat"/>
    <property type="match status" value="1"/>
</dbReference>
<dbReference type="InterPro" id="IPR053137">
    <property type="entry name" value="NLR-like"/>
</dbReference>
<feature type="repeat" description="ANK" evidence="2">
    <location>
        <begin position="1002"/>
        <end position="1034"/>
    </location>
</feature>
<dbReference type="InterPro" id="IPR056884">
    <property type="entry name" value="NPHP3-like_N"/>
</dbReference>
<dbReference type="InterPro" id="IPR027417">
    <property type="entry name" value="P-loop_NTPase"/>
</dbReference>
<keyword evidence="6" id="KW-1185">Reference proteome</keyword>
<evidence type="ECO:0000256" key="2">
    <source>
        <dbReference type="PROSITE-ProRule" id="PRU00023"/>
    </source>
</evidence>